<dbReference type="SUPFAM" id="SSF46894">
    <property type="entry name" value="C-terminal effector domain of the bipartite response regulators"/>
    <property type="match status" value="1"/>
</dbReference>
<evidence type="ECO:0000256" key="2">
    <source>
        <dbReference type="ARBA" id="ARBA00023125"/>
    </source>
</evidence>
<dbReference type="CDD" id="cd06170">
    <property type="entry name" value="LuxR_C_like"/>
    <property type="match status" value="1"/>
</dbReference>
<dbReference type="RefSeq" id="WP_076821414.1">
    <property type="nucleotide sequence ID" value="NZ_MOMC01000083.1"/>
</dbReference>
<gene>
    <name evidence="5" type="ORF">BL253_32515</name>
</gene>
<dbReference type="InterPro" id="IPR016032">
    <property type="entry name" value="Sig_transdc_resp-reg_C-effctor"/>
</dbReference>
<dbReference type="Pfam" id="PF00196">
    <property type="entry name" value="GerE"/>
    <property type="match status" value="1"/>
</dbReference>
<sequence length="270" mass="29674">MRSDIPEDSLLGSFLATLSARLREETSADLTMAGRVDPRTRILTIRSVDGTQPAGLIGRIVEPGRGAGGRAVMLGRHILADPERLDRAVCVKGIRSLLAVPVRCHGRVEIVVYVGSRSEYFIDAAMTAHVLWLTHLAEKYLAEAAGPHGVDGPWRRMAYALHQVESQLERIRRRTSDPVIQNEIATIRRLVLLSMAEEQSRVAETSVTLSPRELDLLGLVAEGLSNAEAAEQMLVTRETVKSYLRSIRGKLGVNNRTAAVSVARRLGMLR</sequence>
<dbReference type="AlphaFoldDB" id="A0A1V2I1E2"/>
<dbReference type="STRING" id="1834516.BL253_32515"/>
<dbReference type="GO" id="GO:0006355">
    <property type="term" value="P:regulation of DNA-templated transcription"/>
    <property type="evidence" value="ECO:0007669"/>
    <property type="project" value="InterPro"/>
</dbReference>
<name>A0A1V2I1E2_9ACTN</name>
<proteinExistence type="predicted"/>
<evidence type="ECO:0000259" key="4">
    <source>
        <dbReference type="PROSITE" id="PS50043"/>
    </source>
</evidence>
<dbReference type="OrthoDB" id="4069167at2"/>
<dbReference type="PRINTS" id="PR00038">
    <property type="entry name" value="HTHLUXR"/>
</dbReference>
<dbReference type="SMART" id="SM00421">
    <property type="entry name" value="HTH_LUXR"/>
    <property type="match status" value="1"/>
</dbReference>
<evidence type="ECO:0000313" key="6">
    <source>
        <dbReference type="Proteomes" id="UP000188929"/>
    </source>
</evidence>
<dbReference type="InterPro" id="IPR036388">
    <property type="entry name" value="WH-like_DNA-bd_sf"/>
</dbReference>
<dbReference type="Gene3D" id="1.10.10.10">
    <property type="entry name" value="Winged helix-like DNA-binding domain superfamily/Winged helix DNA-binding domain"/>
    <property type="match status" value="1"/>
</dbReference>
<dbReference type="PANTHER" id="PTHR44688:SF16">
    <property type="entry name" value="DNA-BINDING TRANSCRIPTIONAL ACTIVATOR DEVR_DOSR"/>
    <property type="match status" value="1"/>
</dbReference>
<dbReference type="PANTHER" id="PTHR44688">
    <property type="entry name" value="DNA-BINDING TRANSCRIPTIONAL ACTIVATOR DEVR_DOSR"/>
    <property type="match status" value="1"/>
</dbReference>
<keyword evidence="2" id="KW-0238">DNA-binding</keyword>
<dbReference type="InterPro" id="IPR029016">
    <property type="entry name" value="GAF-like_dom_sf"/>
</dbReference>
<keyword evidence="6" id="KW-1185">Reference proteome</keyword>
<feature type="domain" description="HTH luxR-type" evidence="4">
    <location>
        <begin position="202"/>
        <end position="267"/>
    </location>
</feature>
<dbReference type="Gene3D" id="3.30.450.40">
    <property type="match status" value="1"/>
</dbReference>
<dbReference type="Proteomes" id="UP000188929">
    <property type="component" value="Unassembled WGS sequence"/>
</dbReference>
<reference evidence="6" key="1">
    <citation type="submission" date="2016-10" db="EMBL/GenBank/DDBJ databases">
        <title>Frankia sp. NRRL B-16386 Genome sequencing.</title>
        <authorList>
            <person name="Ghodhbane-Gtari F."/>
            <person name="Swanson E."/>
            <person name="Gueddou A."/>
            <person name="Hezbri K."/>
            <person name="Ktari K."/>
            <person name="Nouioui I."/>
            <person name="Morris K."/>
            <person name="Simpson S."/>
            <person name="Abebe-Akele F."/>
            <person name="Thomas K."/>
            <person name="Gtari M."/>
            <person name="Tisa L.S."/>
        </authorList>
    </citation>
    <scope>NUCLEOTIDE SEQUENCE [LARGE SCALE GENOMIC DNA]</scope>
    <source>
        <strain evidence="6">NRRL B-16386</strain>
    </source>
</reference>
<organism evidence="5 6">
    <name type="scientific">Pseudofrankia asymbiotica</name>
    <dbReference type="NCBI Taxonomy" id="1834516"/>
    <lineage>
        <taxon>Bacteria</taxon>
        <taxon>Bacillati</taxon>
        <taxon>Actinomycetota</taxon>
        <taxon>Actinomycetes</taxon>
        <taxon>Frankiales</taxon>
        <taxon>Frankiaceae</taxon>
        <taxon>Pseudofrankia</taxon>
    </lineage>
</organism>
<comment type="caution">
    <text evidence="5">The sequence shown here is derived from an EMBL/GenBank/DDBJ whole genome shotgun (WGS) entry which is preliminary data.</text>
</comment>
<evidence type="ECO:0000313" key="5">
    <source>
        <dbReference type="EMBL" id="ONH23620.1"/>
    </source>
</evidence>
<accession>A0A1V2I1E2</accession>
<dbReference type="PROSITE" id="PS50043">
    <property type="entry name" value="HTH_LUXR_2"/>
    <property type="match status" value="1"/>
</dbReference>
<keyword evidence="1" id="KW-0805">Transcription regulation</keyword>
<dbReference type="EMBL" id="MOMC01000083">
    <property type="protein sequence ID" value="ONH23620.1"/>
    <property type="molecule type" value="Genomic_DNA"/>
</dbReference>
<evidence type="ECO:0000256" key="1">
    <source>
        <dbReference type="ARBA" id="ARBA00023015"/>
    </source>
</evidence>
<keyword evidence="3" id="KW-0804">Transcription</keyword>
<dbReference type="GO" id="GO:0003677">
    <property type="term" value="F:DNA binding"/>
    <property type="evidence" value="ECO:0007669"/>
    <property type="project" value="UniProtKB-KW"/>
</dbReference>
<dbReference type="SUPFAM" id="SSF55781">
    <property type="entry name" value="GAF domain-like"/>
    <property type="match status" value="1"/>
</dbReference>
<protein>
    <recommendedName>
        <fullName evidence="4">HTH luxR-type domain-containing protein</fullName>
    </recommendedName>
</protein>
<evidence type="ECO:0000256" key="3">
    <source>
        <dbReference type="ARBA" id="ARBA00023163"/>
    </source>
</evidence>
<dbReference type="InterPro" id="IPR000792">
    <property type="entry name" value="Tscrpt_reg_LuxR_C"/>
</dbReference>